<protein>
    <submittedName>
        <fullName evidence="5">Nucleoskeletal protein</fullName>
    </submittedName>
</protein>
<feature type="region of interest" description="Disordered" evidence="4">
    <location>
        <begin position="401"/>
        <end position="420"/>
    </location>
</feature>
<feature type="region of interest" description="Disordered" evidence="4">
    <location>
        <begin position="1"/>
        <end position="29"/>
    </location>
</feature>
<dbReference type="PANTHER" id="PTHR23193:SF23">
    <property type="entry name" value="NUCLEAR PORE COMPLEX PROTEIN NUP153"/>
    <property type="match status" value="1"/>
</dbReference>
<dbReference type="GO" id="GO:0017056">
    <property type="term" value="F:structural constituent of nuclear pore"/>
    <property type="evidence" value="ECO:0007669"/>
    <property type="project" value="TreeGrafter"/>
</dbReference>
<evidence type="ECO:0000313" key="6">
    <source>
        <dbReference type="Proteomes" id="UP000002258"/>
    </source>
</evidence>
<dbReference type="KEGG" id="pic:PICST_82669"/>
<feature type="region of interest" description="Disordered" evidence="4">
    <location>
        <begin position="436"/>
        <end position="836"/>
    </location>
</feature>
<keyword evidence="6" id="KW-1185">Reference proteome</keyword>
<feature type="region of interest" description="Disordered" evidence="4">
    <location>
        <begin position="897"/>
        <end position="936"/>
    </location>
</feature>
<dbReference type="STRING" id="322104.A3LRH6"/>
<feature type="region of interest" description="Disordered" evidence="4">
    <location>
        <begin position="993"/>
        <end position="1019"/>
    </location>
</feature>
<dbReference type="GO" id="GO:0005643">
    <property type="term" value="C:nuclear pore"/>
    <property type="evidence" value="ECO:0007669"/>
    <property type="project" value="TreeGrafter"/>
</dbReference>
<feature type="region of interest" description="Disordered" evidence="4">
    <location>
        <begin position="843"/>
        <end position="862"/>
    </location>
</feature>
<evidence type="ECO:0000256" key="3">
    <source>
        <dbReference type="ARBA" id="ARBA00023242"/>
    </source>
</evidence>
<dbReference type="Pfam" id="PF10599">
    <property type="entry name" value="Nup_retrotrp_bd"/>
    <property type="match status" value="1"/>
</dbReference>
<keyword evidence="3" id="KW-0539">Nucleus</keyword>
<dbReference type="InParanoid" id="A3LRH6"/>
<feature type="compositionally biased region" description="Basic and acidic residues" evidence="4">
    <location>
        <begin position="469"/>
        <end position="478"/>
    </location>
</feature>
<feature type="compositionally biased region" description="Basic and acidic residues" evidence="4">
    <location>
        <begin position="401"/>
        <end position="410"/>
    </location>
</feature>
<dbReference type="EMBL" id="CP000497">
    <property type="protein sequence ID" value="ABN65387.2"/>
    <property type="molecule type" value="Genomic_DNA"/>
</dbReference>
<feature type="compositionally biased region" description="Polar residues" evidence="4">
    <location>
        <begin position="899"/>
        <end position="910"/>
    </location>
</feature>
<evidence type="ECO:0000313" key="5">
    <source>
        <dbReference type="EMBL" id="ABN65387.2"/>
    </source>
</evidence>
<feature type="compositionally biased region" description="Basic and acidic residues" evidence="4">
    <location>
        <begin position="514"/>
        <end position="524"/>
    </location>
</feature>
<dbReference type="GO" id="GO:0006405">
    <property type="term" value="P:RNA export from nucleus"/>
    <property type="evidence" value="ECO:0007669"/>
    <property type="project" value="TreeGrafter"/>
</dbReference>
<dbReference type="GO" id="GO:0006606">
    <property type="term" value="P:protein import into nucleus"/>
    <property type="evidence" value="ECO:0007669"/>
    <property type="project" value="TreeGrafter"/>
</dbReference>
<dbReference type="OrthoDB" id="4095576at2759"/>
<evidence type="ECO:0000256" key="1">
    <source>
        <dbReference type="ARBA" id="ARBA00004123"/>
    </source>
</evidence>
<feature type="compositionally biased region" description="Basic and acidic residues" evidence="4">
    <location>
        <begin position="649"/>
        <end position="668"/>
    </location>
</feature>
<feature type="region of interest" description="Disordered" evidence="4">
    <location>
        <begin position="335"/>
        <end position="367"/>
    </location>
</feature>
<evidence type="ECO:0000256" key="2">
    <source>
        <dbReference type="ARBA" id="ARBA00022448"/>
    </source>
</evidence>
<gene>
    <name evidence="5" type="primary">NSP2</name>
    <name evidence="5" type="ORF">PICST_82669</name>
</gene>
<comment type="subcellular location">
    <subcellularLocation>
        <location evidence="1">Nucleus</location>
    </subcellularLocation>
</comment>
<dbReference type="InterPro" id="IPR018892">
    <property type="entry name" value="Retro-transposon_transp_CS"/>
</dbReference>
<accession>A3LRH6</accession>
<keyword evidence="2" id="KW-0813">Transport</keyword>
<feature type="compositionally biased region" description="Basic and acidic residues" evidence="4">
    <location>
        <begin position="686"/>
        <end position="704"/>
    </location>
</feature>
<dbReference type="GO" id="GO:0008139">
    <property type="term" value="F:nuclear localization sequence binding"/>
    <property type="evidence" value="ECO:0007669"/>
    <property type="project" value="TreeGrafter"/>
</dbReference>
<proteinExistence type="predicted"/>
<dbReference type="InterPro" id="IPR026054">
    <property type="entry name" value="Nucleoporin"/>
</dbReference>
<evidence type="ECO:0000256" key="4">
    <source>
        <dbReference type="SAM" id="MobiDB-lite"/>
    </source>
</evidence>
<feature type="compositionally biased region" description="Basic and acidic residues" evidence="4">
    <location>
        <begin position="609"/>
        <end position="621"/>
    </location>
</feature>
<dbReference type="Proteomes" id="UP000002258">
    <property type="component" value="Chromosome 3"/>
</dbReference>
<sequence length="1019" mass="110474">MSYNRNSISPTTEVSSEETNSSNTSNTTAPFVSTLKSIYNYFKDKVPQSSSFKGVNTKISFPGYSDVKMVVDEPLLHNFSSEKRRRLSAAAHLSNGYVPRSSSLKNNLGLYQSYRNNIQINEEEKNNDLERRLSTSYGDAVVKNTVPRVVNGSTISRDESPLHILPSMENGLLAIDMDSSTTESLDVLIDPEFAPLYTDDEGNLVRPPFINLDPRERYRLLQLKKSMQASEALQRRMKYMVNPSETVSKAINPQSNMVETSTQTHDIAYVDKLLKFKQRRIAIPKRIKKAHRLKNTQGYFVGEFYYDVDKIDANNKSSNMLNGYLGTVSKPSFHDNKTEEKFEKSTTNADESEPFTKFGKSNARGRLDEKISNQKDLKLDSSYVEKSKKYAEIIKLKEDTPVDEKKKESHSLGPSSGFKFNIKGDQLDSIIKKREDDDKLVKQAKSKSAQIPLERQKSKSDIKYSFGAQKDKTAHSKIENPTLPTLTFGKNEGKKEGSLSSSSKNPAPAPINLGKKEEISDPRPKFAFGESKPTEVTKPSLFGKSSGTREFSFGAQKTDDDKSSKPAILFGSINKDDAAKAPAFSFGLSKDGLPDDKQDKPTPSIGSGKETDQGSRKRSEETSAFSFGQKKDETTSASSLFGNISSKNGEPKSDKHFLSSGAEKKEITPKSTFTFGDKNTPPTLSLEKEKKDQIIFSKPDENSTDKPAFSFGAPISEKKTEGFTFGAPSSEKKTEGFTFGAPSSEKKTEGFTFGAPSSEKKTEGFTFGAPSSEKKSEGFTFGAPSSEKKSEGFTFGAPSAEKKTEGFTFGAPSTEKKTEGITFGSEKPAKSSIFGDSTGAPKFSFGNVDKPQETKASAAMTGSTSLAKPTFSLGESNSTPKSGFSFAATAKAATPVTTFGTGTPQNSVPQFSFGAPTSKEATPDPASVFGMNNSNANMGSREATPFAFGTGTGVSNPASVFGNPGNAISMPAPTAGFGGTPAFAFGGVNGGAGGSLAPNQTPTPPLQGRMIARMRQRRR</sequence>
<dbReference type="GeneID" id="4838331"/>
<feature type="compositionally biased region" description="Low complexity" evidence="4">
    <location>
        <begin position="9"/>
        <end position="28"/>
    </location>
</feature>
<dbReference type="RefSeq" id="XP_001383416.2">
    <property type="nucleotide sequence ID" value="XM_001383379.1"/>
</dbReference>
<reference evidence="5 6" key="1">
    <citation type="journal article" date="2007" name="Nat. Biotechnol.">
        <title>Genome sequence of the lignocellulose-bioconverting and xylose-fermenting yeast Pichia stipitis.</title>
        <authorList>
            <person name="Jeffries T.W."/>
            <person name="Grigoriev I.V."/>
            <person name="Grimwood J."/>
            <person name="Laplaza J.M."/>
            <person name="Aerts A."/>
            <person name="Salamov A."/>
            <person name="Schmutz J."/>
            <person name="Lindquist E."/>
            <person name="Dehal P."/>
            <person name="Shapiro H."/>
            <person name="Jin Y.S."/>
            <person name="Passoth V."/>
            <person name="Richardson P.M."/>
        </authorList>
    </citation>
    <scope>NUCLEOTIDE SEQUENCE [LARGE SCALE GENOMIC DNA]</scope>
    <source>
        <strain evidence="6">ATCC 58785 / CBS 6054 / NBRC 10063 / NRRL Y-11545</strain>
    </source>
</reference>
<feature type="compositionally biased region" description="Basic and acidic residues" evidence="4">
    <location>
        <begin position="335"/>
        <end position="344"/>
    </location>
</feature>
<dbReference type="AlphaFoldDB" id="A3LRH6"/>
<organism evidence="5 6">
    <name type="scientific">Scheffersomyces stipitis (strain ATCC 58785 / CBS 6054 / NBRC 10063 / NRRL Y-11545)</name>
    <name type="common">Yeast</name>
    <name type="synonym">Pichia stipitis</name>
    <dbReference type="NCBI Taxonomy" id="322104"/>
    <lineage>
        <taxon>Eukaryota</taxon>
        <taxon>Fungi</taxon>
        <taxon>Dikarya</taxon>
        <taxon>Ascomycota</taxon>
        <taxon>Saccharomycotina</taxon>
        <taxon>Pichiomycetes</taxon>
        <taxon>Debaryomycetaceae</taxon>
        <taxon>Scheffersomyces</taxon>
    </lineage>
</organism>
<dbReference type="OMA" id="MINPNET"/>
<dbReference type="PANTHER" id="PTHR23193">
    <property type="entry name" value="NUCLEAR PORE COMPLEX PROTEIN NUP"/>
    <property type="match status" value="1"/>
</dbReference>
<dbReference type="eggNOG" id="KOG4719">
    <property type="taxonomic scope" value="Eukaryota"/>
</dbReference>
<name>A3LRH6_PICST</name>
<feature type="compositionally biased region" description="Polar residues" evidence="4">
    <location>
        <begin position="635"/>
        <end position="648"/>
    </location>
</feature>
<dbReference type="HOGENOM" id="CLU_010863_0_0_1"/>